<evidence type="ECO:0000259" key="10">
    <source>
        <dbReference type="PROSITE" id="PS51198"/>
    </source>
</evidence>
<dbReference type="InterPro" id="IPR014016">
    <property type="entry name" value="UvrD-like_ATP-bd"/>
</dbReference>
<dbReference type="PANTHER" id="PTHR11070:SF3">
    <property type="entry name" value="DNA 3'-5' HELICASE"/>
    <property type="match status" value="1"/>
</dbReference>
<dbReference type="Pfam" id="PF00580">
    <property type="entry name" value="UvrD-helicase"/>
    <property type="match status" value="1"/>
</dbReference>
<dbReference type="GO" id="GO:0005829">
    <property type="term" value="C:cytosol"/>
    <property type="evidence" value="ECO:0007669"/>
    <property type="project" value="TreeGrafter"/>
</dbReference>
<dbReference type="Gene3D" id="3.40.50.300">
    <property type="entry name" value="P-loop containing nucleotide triphosphate hydrolases"/>
    <property type="match status" value="2"/>
</dbReference>
<gene>
    <name evidence="11" type="ORF">TO10_v1_10088</name>
</gene>
<dbReference type="PROSITE" id="PS51198">
    <property type="entry name" value="UVRD_HELICASE_ATP_BIND"/>
    <property type="match status" value="1"/>
</dbReference>
<accession>A0A0S4W8S7</accession>
<dbReference type="InterPro" id="IPR027417">
    <property type="entry name" value="P-loop_NTPase"/>
</dbReference>
<evidence type="ECO:0000256" key="3">
    <source>
        <dbReference type="ARBA" id="ARBA00022806"/>
    </source>
</evidence>
<protein>
    <recommendedName>
        <fullName evidence="7">DNA 3'-5' helicase</fullName>
        <ecNumber evidence="7">5.6.2.4</ecNumber>
    </recommendedName>
</protein>
<dbReference type="GO" id="GO:0000725">
    <property type="term" value="P:recombinational repair"/>
    <property type="evidence" value="ECO:0007669"/>
    <property type="project" value="TreeGrafter"/>
</dbReference>
<evidence type="ECO:0000256" key="4">
    <source>
        <dbReference type="ARBA" id="ARBA00022840"/>
    </source>
</evidence>
<evidence type="ECO:0000256" key="2">
    <source>
        <dbReference type="ARBA" id="ARBA00022801"/>
    </source>
</evidence>
<dbReference type="GO" id="GO:0003677">
    <property type="term" value="F:DNA binding"/>
    <property type="evidence" value="ECO:0007669"/>
    <property type="project" value="InterPro"/>
</dbReference>
<dbReference type="PANTHER" id="PTHR11070">
    <property type="entry name" value="UVRD / RECB / PCRA DNA HELICASE FAMILY MEMBER"/>
    <property type="match status" value="1"/>
</dbReference>
<keyword evidence="1 9" id="KW-0547">Nucleotide-binding</keyword>
<feature type="binding site" evidence="9">
    <location>
        <begin position="26"/>
        <end position="33"/>
    </location>
    <ligand>
        <name>ATP</name>
        <dbReference type="ChEBI" id="CHEBI:30616"/>
    </ligand>
</feature>
<dbReference type="GO" id="GO:0043138">
    <property type="term" value="F:3'-5' DNA helicase activity"/>
    <property type="evidence" value="ECO:0007669"/>
    <property type="project" value="UniProtKB-EC"/>
</dbReference>
<dbReference type="GO" id="GO:0005524">
    <property type="term" value="F:ATP binding"/>
    <property type="evidence" value="ECO:0007669"/>
    <property type="project" value="UniProtKB-UniRule"/>
</dbReference>
<evidence type="ECO:0000256" key="8">
    <source>
        <dbReference type="ARBA" id="ARBA00048988"/>
    </source>
</evidence>
<dbReference type="EC" id="5.6.2.4" evidence="7"/>
<dbReference type="GO" id="GO:0016887">
    <property type="term" value="F:ATP hydrolysis activity"/>
    <property type="evidence" value="ECO:0007669"/>
    <property type="project" value="RHEA"/>
</dbReference>
<keyword evidence="3 9" id="KW-0347">Helicase</keyword>
<evidence type="ECO:0000256" key="5">
    <source>
        <dbReference type="ARBA" id="ARBA00023235"/>
    </source>
</evidence>
<name>A0A0S4W8S7_RALSL</name>
<proteinExistence type="predicted"/>
<reference evidence="11" key="1">
    <citation type="submission" date="2015-10" db="EMBL/GenBank/DDBJ databases">
        <authorList>
            <person name="Gilbert D.G."/>
        </authorList>
    </citation>
    <scope>NUCLEOTIDE SEQUENCE</scope>
    <source>
        <strain evidence="11">Phyl III-seqv23</strain>
    </source>
</reference>
<keyword evidence="5" id="KW-0413">Isomerase</keyword>
<comment type="catalytic activity">
    <reaction evidence="6">
        <text>Couples ATP hydrolysis with the unwinding of duplex DNA by translocating in the 3'-5' direction.</text>
        <dbReference type="EC" id="5.6.2.4"/>
    </reaction>
</comment>
<keyword evidence="4 9" id="KW-0067">ATP-binding</keyword>
<dbReference type="InterPro" id="IPR000212">
    <property type="entry name" value="DNA_helicase_UvrD/REP"/>
</dbReference>
<feature type="domain" description="UvrD-like helicase ATP-binding" evidence="10">
    <location>
        <begin position="5"/>
        <end position="301"/>
    </location>
</feature>
<evidence type="ECO:0000256" key="9">
    <source>
        <dbReference type="PROSITE-ProRule" id="PRU00560"/>
    </source>
</evidence>
<evidence type="ECO:0000256" key="1">
    <source>
        <dbReference type="ARBA" id="ARBA00022741"/>
    </source>
</evidence>
<organism evidence="11">
    <name type="scientific">Ralstonia solanacearum</name>
    <name type="common">Pseudomonas solanacearum</name>
    <dbReference type="NCBI Taxonomy" id="305"/>
    <lineage>
        <taxon>Bacteria</taxon>
        <taxon>Pseudomonadati</taxon>
        <taxon>Pseudomonadota</taxon>
        <taxon>Betaproteobacteria</taxon>
        <taxon>Burkholderiales</taxon>
        <taxon>Burkholderiaceae</taxon>
        <taxon>Ralstonia</taxon>
        <taxon>Ralstonia solanacearum species complex</taxon>
    </lineage>
</organism>
<dbReference type="EMBL" id="LN899827">
    <property type="protein sequence ID" value="CUV43187.1"/>
    <property type="molecule type" value="Genomic_DNA"/>
</dbReference>
<dbReference type="Pfam" id="PF13361">
    <property type="entry name" value="UvrD_C"/>
    <property type="match status" value="1"/>
</dbReference>
<dbReference type="InterPro" id="IPR014017">
    <property type="entry name" value="DNA_helicase_UvrD-like_C"/>
</dbReference>
<comment type="catalytic activity">
    <reaction evidence="8">
        <text>ATP + H2O = ADP + phosphate + H(+)</text>
        <dbReference type="Rhea" id="RHEA:13065"/>
        <dbReference type="ChEBI" id="CHEBI:15377"/>
        <dbReference type="ChEBI" id="CHEBI:15378"/>
        <dbReference type="ChEBI" id="CHEBI:30616"/>
        <dbReference type="ChEBI" id="CHEBI:43474"/>
        <dbReference type="ChEBI" id="CHEBI:456216"/>
        <dbReference type="EC" id="5.6.2.4"/>
    </reaction>
</comment>
<dbReference type="SUPFAM" id="SSF52540">
    <property type="entry name" value="P-loop containing nucleoside triphosphate hydrolases"/>
    <property type="match status" value="1"/>
</dbReference>
<evidence type="ECO:0000256" key="6">
    <source>
        <dbReference type="ARBA" id="ARBA00034617"/>
    </source>
</evidence>
<keyword evidence="2 9" id="KW-0378">Hydrolase</keyword>
<evidence type="ECO:0000256" key="7">
    <source>
        <dbReference type="ARBA" id="ARBA00034808"/>
    </source>
</evidence>
<evidence type="ECO:0000313" key="11">
    <source>
        <dbReference type="EMBL" id="CUV43187.1"/>
    </source>
</evidence>
<sequence>MALPKPVGKQLEVVCLAATGQYVVLGTAGSGKTTMAIARARYLANGLLPDAGRTLIVTYNRALMNYINSFGDEIPEDVDVRNYHRFARGYLNSRGELPDGCITSTGQREMLIEQAIEDVRQRHEDRAFFHRPLKFFLDEIQWLNGRNIESVDRYNDVTRTGRASAQMNRVLRPIMWEILERYRQLKLQHGKLYDMDDIAAAVSASLDRDTRPRMYKHIIIDEGQDLSLEMIRSLTKAVPPDGSITFFGDVAQRIYGHGRGMSWRDAGFQTRQVWRFEQNYRNTRNIAKLAIAVSEMPYFSAGQDMIAPIVSAADGPKPALVHFTDPEKERELVRSVVGSRYRTQSVAVLLRTHEKIREIRPYLPADAVQLKEEAANWMANHGAYFGTYHSAKGLEFDLVILPFLSDAEIPNLDDAEADEVDEIFAEDGRLLYVGITRAKTSLVLTYTGGVTELLPTDDALYSRSSR</sequence>
<dbReference type="AlphaFoldDB" id="A0A0S4W8S7"/>